<reference evidence="2" key="1">
    <citation type="submission" date="2009-02" db="EMBL/GenBank/DDBJ databases">
        <title>Full length sequence-verified cDNA sequences from Sitka spruce (Picea sitchensis).</title>
        <authorList>
            <person name="Reid K.E."/>
            <person name="Liao N."/>
            <person name="Ralph S."/>
            <person name="Kolosova N."/>
            <person name="Oddy C."/>
            <person name="Moore R."/>
            <person name="Mayo M."/>
            <person name="Wagner S."/>
            <person name="King J."/>
            <person name="Yanchuk A."/>
            <person name="Holt R."/>
            <person name="Jones S."/>
            <person name="Marra M."/>
            <person name="Ritland C.E."/>
            <person name="Ritland K."/>
            <person name="Bohlmann J."/>
        </authorList>
    </citation>
    <scope>NUCLEOTIDE SEQUENCE</scope>
    <source>
        <tissue evidence="2">Green portion of the leader tissue</tissue>
    </source>
</reference>
<proteinExistence type="evidence at transcript level"/>
<dbReference type="Pfam" id="PF04488">
    <property type="entry name" value="Gly_transf_sug"/>
    <property type="match status" value="1"/>
</dbReference>
<dbReference type="InterPro" id="IPR007577">
    <property type="entry name" value="GlycoTrfase_DXD_sugar-bd_CS"/>
</dbReference>
<protein>
    <recommendedName>
        <fullName evidence="1">Alpha 1,4-glycosyltransferase domain-containing protein</fullName>
    </recommendedName>
</protein>
<sequence length="425" mass="49225">MKILKHHFVVFSSLLLFLLLLLIFQSFVVFHVRLTSNPISDRYNASFLNHVSTKIRHREPNAILYVLREEIRHVPTAVINGSSGTKPSRKWVKPVPSLEQPPLNMTQENRTKWFRESFASFKVLHSDSMSGQFSAKVKLFFKPCKLRFFMTWISRIESFGSRERLSIESVFKWNPSCCLLVISRTMDSEAGEEILRPFRSRGFRVMAAAPDLRYLFKKTPAEGWLRKVESGDIDPGEVSFAQNLSNILRLAALYKFGGVYIDADVILLRSFSGLKNAIGAQNRDPQTGRWNRLNNAVLAFDKRHPLLFKFIQEFALTFDGNKWGHNGPYLATRVVTRVANRTGYEFKIMPPIAFYPVDWTRIYSYFISPSDRGHAKWRSAKIMQLEKEGYAIHLWNKQSRELNVEEGSIMHHIFNNHCIFCHSVL</sequence>
<dbReference type="PANTHER" id="PTHR46781">
    <property type="entry name" value="ALPHA 1,4-GLYCOSYLTRANSFERASE FAMILY PROTEIN"/>
    <property type="match status" value="1"/>
</dbReference>
<dbReference type="InterPro" id="IPR029044">
    <property type="entry name" value="Nucleotide-diphossugar_trans"/>
</dbReference>
<dbReference type="InterPro" id="IPR044789">
    <property type="entry name" value="Put_A1-4-GlycosylTfrase_plant"/>
</dbReference>
<dbReference type="CAZy" id="GT32">
    <property type="family name" value="Glycosyltransferase Family 32"/>
</dbReference>
<evidence type="ECO:0000313" key="2">
    <source>
        <dbReference type="EMBL" id="ACN40383.1"/>
    </source>
</evidence>
<name>C0PRE3_PICSI</name>
<evidence type="ECO:0000259" key="1">
    <source>
        <dbReference type="Pfam" id="PF04572"/>
    </source>
</evidence>
<accession>C0PRE3</accession>
<dbReference type="OMA" id="HNGPYLI"/>
<dbReference type="Pfam" id="PF04572">
    <property type="entry name" value="Gb3_synth"/>
    <property type="match status" value="1"/>
</dbReference>
<organism evidence="2">
    <name type="scientific">Picea sitchensis</name>
    <name type="common">Sitka spruce</name>
    <name type="synonym">Pinus sitchensis</name>
    <dbReference type="NCBI Taxonomy" id="3332"/>
    <lineage>
        <taxon>Eukaryota</taxon>
        <taxon>Viridiplantae</taxon>
        <taxon>Streptophyta</taxon>
        <taxon>Embryophyta</taxon>
        <taxon>Tracheophyta</taxon>
        <taxon>Spermatophyta</taxon>
        <taxon>Pinopsida</taxon>
        <taxon>Pinidae</taxon>
        <taxon>Conifers I</taxon>
        <taxon>Pinales</taxon>
        <taxon>Pinaceae</taxon>
        <taxon>Picea</taxon>
    </lineage>
</organism>
<dbReference type="EMBL" id="BT070889">
    <property type="protein sequence ID" value="ACN40383.1"/>
    <property type="molecule type" value="mRNA"/>
</dbReference>
<dbReference type="SUPFAM" id="SSF53448">
    <property type="entry name" value="Nucleotide-diphospho-sugar transferases"/>
    <property type="match status" value="1"/>
</dbReference>
<dbReference type="InterPro" id="IPR007652">
    <property type="entry name" value="A1-4-GlycosylTfrase_dom"/>
</dbReference>
<dbReference type="PANTHER" id="PTHR46781:SF5">
    <property type="entry name" value="ALPHA 1,4-GLYCOSYLTRANSFERASE FAMILY PROTEIN"/>
    <property type="match status" value="1"/>
</dbReference>
<dbReference type="AlphaFoldDB" id="C0PRE3"/>
<dbReference type="Gene3D" id="3.90.550.20">
    <property type="match status" value="1"/>
</dbReference>
<feature type="domain" description="Alpha 1,4-glycosyltransferase" evidence="1">
    <location>
        <begin position="299"/>
        <end position="424"/>
    </location>
</feature>